<name>A0ACB8ILF3_CITSI</name>
<reference evidence="2" key="1">
    <citation type="journal article" date="2023" name="Hortic. Res.">
        <title>A chromosome-level phased genome enabling allele-level studies in sweet orange: a case study on citrus Huanglongbing tolerance.</title>
        <authorList>
            <person name="Wu B."/>
            <person name="Yu Q."/>
            <person name="Deng Z."/>
            <person name="Duan Y."/>
            <person name="Luo F."/>
            <person name="Gmitter F. Jr."/>
        </authorList>
    </citation>
    <scope>NUCLEOTIDE SEQUENCE [LARGE SCALE GENOMIC DNA]</scope>
    <source>
        <strain evidence="2">cv. Valencia</strain>
    </source>
</reference>
<comment type="caution">
    <text evidence="1">The sequence shown here is derived from an EMBL/GenBank/DDBJ whole genome shotgun (WGS) entry which is preliminary data.</text>
</comment>
<protein>
    <submittedName>
        <fullName evidence="1">Outer envelope protein 64</fullName>
    </submittedName>
</protein>
<proteinExistence type="predicted"/>
<dbReference type="EMBL" id="CM039177">
    <property type="protein sequence ID" value="KAH9697843.1"/>
    <property type="molecule type" value="Genomic_DNA"/>
</dbReference>
<evidence type="ECO:0000313" key="2">
    <source>
        <dbReference type="Proteomes" id="UP000829398"/>
    </source>
</evidence>
<dbReference type="Proteomes" id="UP000829398">
    <property type="component" value="Chromosome 8"/>
</dbReference>
<sequence>MSKSFNIIKTNTSNPKVWVVIGVSVVGFVVLAETLRRRRNLKLNGRVDFGAFLERFELIPFPQPPPPAARQPLAGLKFAIKDVFDVKGYVTGFGSPDWKRDHHEAERTAVVVTLLLKNGATCIGKTVLDEFAFGITGENKHYGTPVNPQMPSHIPGGSSSGSAVAVAAQLVDFALGTDTIGCVRVPASFCGILGYRPSHGTVSMIGVLPNSQSLDTVGLLARNASILHRVGHVLLQLNTVEPRRARRLIFADDIFQLSKVPKLKTIHVISKAIESLSGYQNPEHMNVGQYIASNVPSLKGLRAQSTSPENGTATLKALSSVMLSLQSLEYTTREIQPTGHARGYDGVYCLCRYEFKTIYEEWVKSAKPRLGYNVFERVLEAINTTQDNIKILYKVRNEMRAALQRSLTVGRLVSTSSKRISQNKLESANVTALLDAYASFIIDDKILVIPTVSDPPLKLNTKKTYSAEFHDRTLVLSSIGSMSGCCQVAIPIGKYNEHPISISFITYHGGDKFLLDTVLDLYDSLQEQVNIASNLVPLPDTNGSIDASELLKEKGNAAFKGKQWNKAVNYYSEAIKLNGTSATYYSNRAAAYLELGCFQQAEEDCSKTISLDKKVRARVGYVDCSMLIYLLCIV</sequence>
<accession>A0ACB8ILF3</accession>
<gene>
    <name evidence="1" type="ORF">KPL71_023780</name>
</gene>
<organism evidence="1 2">
    <name type="scientific">Citrus sinensis</name>
    <name type="common">Sweet orange</name>
    <name type="synonym">Citrus aurantium var. sinensis</name>
    <dbReference type="NCBI Taxonomy" id="2711"/>
    <lineage>
        <taxon>Eukaryota</taxon>
        <taxon>Viridiplantae</taxon>
        <taxon>Streptophyta</taxon>
        <taxon>Embryophyta</taxon>
        <taxon>Tracheophyta</taxon>
        <taxon>Spermatophyta</taxon>
        <taxon>Magnoliopsida</taxon>
        <taxon>eudicotyledons</taxon>
        <taxon>Gunneridae</taxon>
        <taxon>Pentapetalae</taxon>
        <taxon>rosids</taxon>
        <taxon>malvids</taxon>
        <taxon>Sapindales</taxon>
        <taxon>Rutaceae</taxon>
        <taxon>Aurantioideae</taxon>
        <taxon>Citrus</taxon>
    </lineage>
</organism>
<evidence type="ECO:0000313" key="1">
    <source>
        <dbReference type="EMBL" id="KAH9697843.1"/>
    </source>
</evidence>
<keyword evidence="2" id="KW-1185">Reference proteome</keyword>